<dbReference type="InterPro" id="IPR011008">
    <property type="entry name" value="Dimeric_a/b-barrel"/>
</dbReference>
<name>A0A6J6ETZ3_9ZZZZ</name>
<dbReference type="PANTHER" id="PTHR33336">
    <property type="entry name" value="QUINOL MONOOXYGENASE YGIN-RELATED"/>
    <property type="match status" value="1"/>
</dbReference>
<evidence type="ECO:0000313" key="2">
    <source>
        <dbReference type="EMBL" id="CAB4579616.1"/>
    </source>
</evidence>
<sequence length="105" mass="11541">MSKACVIIATFHAHPGKLDAVRAAIEAVIPDVHAEAGCELYALHEDTEGHLVLIEKWTTRELWQEHLTLEPVKRSRASLEGLLESATEVVEMYAIPVGDSRQGAL</sequence>
<dbReference type="AlphaFoldDB" id="A0A6J6ETZ3"/>
<proteinExistence type="predicted"/>
<dbReference type="GO" id="GO:0003824">
    <property type="term" value="F:catalytic activity"/>
    <property type="evidence" value="ECO:0007669"/>
    <property type="project" value="TreeGrafter"/>
</dbReference>
<reference evidence="2" key="1">
    <citation type="submission" date="2020-05" db="EMBL/GenBank/DDBJ databases">
        <authorList>
            <person name="Chiriac C."/>
            <person name="Salcher M."/>
            <person name="Ghai R."/>
            <person name="Kavagutti S V."/>
        </authorList>
    </citation>
    <scope>NUCLEOTIDE SEQUENCE</scope>
</reference>
<dbReference type="Pfam" id="PF03992">
    <property type="entry name" value="ABM"/>
    <property type="match status" value="1"/>
</dbReference>
<feature type="domain" description="ABM" evidence="1">
    <location>
        <begin position="5"/>
        <end position="92"/>
    </location>
</feature>
<protein>
    <submittedName>
        <fullName evidence="2">Unannotated protein</fullName>
    </submittedName>
</protein>
<dbReference type="InterPro" id="IPR050744">
    <property type="entry name" value="AI-2_Isomerase_LsrG"/>
</dbReference>
<dbReference type="SUPFAM" id="SSF54909">
    <property type="entry name" value="Dimeric alpha+beta barrel"/>
    <property type="match status" value="1"/>
</dbReference>
<accession>A0A6J6ETZ3</accession>
<gene>
    <name evidence="2" type="ORF">UFOPK1684_01301</name>
</gene>
<dbReference type="Gene3D" id="3.30.70.100">
    <property type="match status" value="1"/>
</dbReference>
<dbReference type="PROSITE" id="PS51725">
    <property type="entry name" value="ABM"/>
    <property type="match status" value="1"/>
</dbReference>
<dbReference type="PANTHER" id="PTHR33336:SF3">
    <property type="entry name" value="ABM DOMAIN-CONTAINING PROTEIN"/>
    <property type="match status" value="1"/>
</dbReference>
<dbReference type="EMBL" id="CAEZTM010000080">
    <property type="protein sequence ID" value="CAB4579616.1"/>
    <property type="molecule type" value="Genomic_DNA"/>
</dbReference>
<evidence type="ECO:0000259" key="1">
    <source>
        <dbReference type="PROSITE" id="PS51725"/>
    </source>
</evidence>
<dbReference type="InterPro" id="IPR007138">
    <property type="entry name" value="ABM_dom"/>
</dbReference>
<organism evidence="2">
    <name type="scientific">freshwater metagenome</name>
    <dbReference type="NCBI Taxonomy" id="449393"/>
    <lineage>
        <taxon>unclassified sequences</taxon>
        <taxon>metagenomes</taxon>
        <taxon>ecological metagenomes</taxon>
    </lineage>
</organism>